<dbReference type="Pfam" id="PF10649">
    <property type="entry name" value="DUF2478"/>
    <property type="match status" value="1"/>
</dbReference>
<name>A0A159Z7X4_9RHOB</name>
<dbReference type="AlphaFoldDB" id="A0A159Z7X4"/>
<keyword evidence="2" id="KW-1185">Reference proteome</keyword>
<gene>
    <name evidence="1" type="ORF">AKL17_3486</name>
</gene>
<evidence type="ECO:0000313" key="1">
    <source>
        <dbReference type="EMBL" id="AMY70710.1"/>
    </source>
</evidence>
<dbReference type="InterPro" id="IPR018912">
    <property type="entry name" value="DUF2478"/>
</dbReference>
<dbReference type="Proteomes" id="UP000076128">
    <property type="component" value="Chromosome"/>
</dbReference>
<proteinExistence type="predicted"/>
<organism evidence="1 2">
    <name type="scientific">Frigidibacter mobilis</name>
    <dbReference type="NCBI Taxonomy" id="1335048"/>
    <lineage>
        <taxon>Bacteria</taxon>
        <taxon>Pseudomonadati</taxon>
        <taxon>Pseudomonadota</taxon>
        <taxon>Alphaproteobacteria</taxon>
        <taxon>Rhodobacterales</taxon>
        <taxon>Paracoccaceae</taxon>
        <taxon>Frigidibacter</taxon>
    </lineage>
</organism>
<reference evidence="1 2" key="1">
    <citation type="submission" date="2015-09" db="EMBL/GenBank/DDBJ databases">
        <title>Complete genome sequence of Defluviimonas alba cai42t isolated from an oilfield in Xinjiang.</title>
        <authorList>
            <person name="Geng S."/>
            <person name="Pan X."/>
            <person name="Wu X."/>
        </authorList>
    </citation>
    <scope>NUCLEOTIDE SEQUENCE [LARGE SCALE GENOMIC DNA]</scope>
    <source>
        <strain evidence="2">cai42</strain>
    </source>
</reference>
<dbReference type="EMBL" id="CP012661">
    <property type="protein sequence ID" value="AMY70710.1"/>
    <property type="molecule type" value="Genomic_DNA"/>
</dbReference>
<dbReference type="STRING" id="1335048.AKL17_3486"/>
<evidence type="ECO:0000313" key="2">
    <source>
        <dbReference type="Proteomes" id="UP000076128"/>
    </source>
</evidence>
<protein>
    <submittedName>
        <fullName evidence="1">3-dehydroquinate dehydratase</fullName>
    </submittedName>
</protein>
<accession>A0A159Z7X4</accession>
<sequence length="114" mass="11747">MILAALCPEDTAECDSALGALVDRLALQGRRAVGAVQVQSLAGTRVMELRLLPSGGLLRISQDLGPAAQGCRLDADALEAAVMATEAALAAAPADLLVVNRFGRLEAEGRALPR</sequence>
<dbReference type="KEGG" id="daa:AKL17_3486"/>